<dbReference type="eggNOG" id="COG3449">
    <property type="taxonomic scope" value="Bacteria"/>
</dbReference>
<dbReference type="SUPFAM" id="SSF55136">
    <property type="entry name" value="Probable bacterial effector-binding domain"/>
    <property type="match status" value="1"/>
</dbReference>
<dbReference type="PANTHER" id="PTHR11220">
    <property type="entry name" value="HEME-BINDING PROTEIN-RELATED"/>
    <property type="match status" value="1"/>
</dbReference>
<evidence type="ECO:0000313" key="1">
    <source>
        <dbReference type="EMBL" id="ABQ31551.1"/>
    </source>
</evidence>
<dbReference type="PANTHER" id="PTHR11220:SF58">
    <property type="entry name" value="SOUL HEME-BINDING FAMILY PROTEIN"/>
    <property type="match status" value="1"/>
</dbReference>
<dbReference type="Proteomes" id="UP000000245">
    <property type="component" value="Chromosome"/>
</dbReference>
<accession>A5G119</accession>
<gene>
    <name evidence="1" type="ordered locus">Acry_2357</name>
</gene>
<keyword evidence="2" id="KW-1185">Reference proteome</keyword>
<name>A5G119_ACICJ</name>
<dbReference type="Pfam" id="PF04832">
    <property type="entry name" value="SOUL"/>
    <property type="match status" value="1"/>
</dbReference>
<dbReference type="Gene3D" id="3.20.80.10">
    <property type="entry name" value="Regulatory factor, effector binding domain"/>
    <property type="match status" value="1"/>
</dbReference>
<proteinExistence type="predicted"/>
<dbReference type="AlphaFoldDB" id="A5G119"/>
<reference evidence="1 2" key="1">
    <citation type="submission" date="2007-05" db="EMBL/GenBank/DDBJ databases">
        <title>Complete sequence of chromosome of Acidiphilium cryptum JF-5.</title>
        <authorList>
            <consortium name="US DOE Joint Genome Institute"/>
            <person name="Copeland A."/>
            <person name="Lucas S."/>
            <person name="Lapidus A."/>
            <person name="Barry K."/>
            <person name="Detter J.C."/>
            <person name="Glavina del Rio T."/>
            <person name="Hammon N."/>
            <person name="Israni S."/>
            <person name="Dalin E."/>
            <person name="Tice H."/>
            <person name="Pitluck S."/>
            <person name="Sims D."/>
            <person name="Brettin T."/>
            <person name="Bruce D."/>
            <person name="Han C."/>
            <person name="Schmutz J."/>
            <person name="Larimer F."/>
            <person name="Land M."/>
            <person name="Hauser L."/>
            <person name="Kyrpides N."/>
            <person name="Kim E."/>
            <person name="Magnuson T."/>
            <person name="Richardson P."/>
        </authorList>
    </citation>
    <scope>NUCLEOTIDE SEQUENCE [LARGE SCALE GENOMIC DNA]</scope>
    <source>
        <strain evidence="1 2">JF-5</strain>
    </source>
</reference>
<dbReference type="InterPro" id="IPR006917">
    <property type="entry name" value="SOUL_heme-bd"/>
</dbReference>
<protein>
    <submittedName>
        <fullName evidence="1">SOUL heme-binding protein</fullName>
    </submittedName>
</protein>
<dbReference type="HOGENOM" id="CLU_068699_0_0_5"/>
<dbReference type="EMBL" id="CP000697">
    <property type="protein sequence ID" value="ABQ31551.1"/>
    <property type="molecule type" value="Genomic_DNA"/>
</dbReference>
<dbReference type="KEGG" id="acr:Acry_2357"/>
<dbReference type="InterPro" id="IPR011256">
    <property type="entry name" value="Reg_factor_effector_dom_sf"/>
</dbReference>
<organism evidence="1 2">
    <name type="scientific">Acidiphilium cryptum (strain JF-5)</name>
    <dbReference type="NCBI Taxonomy" id="349163"/>
    <lineage>
        <taxon>Bacteria</taxon>
        <taxon>Pseudomonadati</taxon>
        <taxon>Pseudomonadota</taxon>
        <taxon>Alphaproteobacteria</taxon>
        <taxon>Acetobacterales</taxon>
        <taxon>Acidocellaceae</taxon>
        <taxon>Acidiphilium</taxon>
    </lineage>
</organism>
<evidence type="ECO:0000313" key="2">
    <source>
        <dbReference type="Proteomes" id="UP000000245"/>
    </source>
</evidence>
<sequence length="196" mass="20993">MFGIRSGTPQPDYTVTGRVGAVQLRAYGPRLAAETTVKGGEIDSRSIGFRRLASYIFGANTKPGGGSGKIAMTAPVEQDGAGSSRIAMTAPVAQQGGDGSWTIRFFLPAGMTMATAPRPRDPLVHLVEVPAVTMAVLRFSGSPGARVVAAHSERLLATLAHSPWKPDGRVVAWFYDPPWTLPWLRRNEVAVPVERR</sequence>